<dbReference type="PANTHER" id="PTHR14791:SF29">
    <property type="entry name" value="PROTEIN KIBRA"/>
    <property type="match status" value="1"/>
</dbReference>
<accession>A0A914UUI6</accession>
<dbReference type="CDD" id="cd00201">
    <property type="entry name" value="WW"/>
    <property type="match status" value="1"/>
</dbReference>
<evidence type="ECO:0000256" key="4">
    <source>
        <dbReference type="SAM" id="MobiDB-lite"/>
    </source>
</evidence>
<feature type="compositionally biased region" description="Basic and acidic residues" evidence="4">
    <location>
        <begin position="363"/>
        <end position="377"/>
    </location>
</feature>
<evidence type="ECO:0000256" key="2">
    <source>
        <dbReference type="ARBA" id="ARBA00022490"/>
    </source>
</evidence>
<organism evidence="6 7">
    <name type="scientific">Plectus sambesii</name>
    <dbReference type="NCBI Taxonomy" id="2011161"/>
    <lineage>
        <taxon>Eukaryota</taxon>
        <taxon>Metazoa</taxon>
        <taxon>Ecdysozoa</taxon>
        <taxon>Nematoda</taxon>
        <taxon>Chromadorea</taxon>
        <taxon>Plectida</taxon>
        <taxon>Plectina</taxon>
        <taxon>Plectoidea</taxon>
        <taxon>Plectidae</taxon>
        <taxon>Plectus</taxon>
    </lineage>
</organism>
<dbReference type="InterPro" id="IPR036020">
    <property type="entry name" value="WW_dom_sf"/>
</dbReference>
<keyword evidence="2" id="KW-0963">Cytoplasm</keyword>
<feature type="region of interest" description="Disordered" evidence="4">
    <location>
        <begin position="95"/>
        <end position="201"/>
    </location>
</feature>
<dbReference type="PROSITE" id="PS50020">
    <property type="entry name" value="WW_DOMAIN_2"/>
    <property type="match status" value="1"/>
</dbReference>
<dbReference type="Pfam" id="PF00397">
    <property type="entry name" value="WW"/>
    <property type="match status" value="1"/>
</dbReference>
<dbReference type="InterPro" id="IPR001202">
    <property type="entry name" value="WW_dom"/>
</dbReference>
<keyword evidence="3" id="KW-0597">Phosphoprotein</keyword>
<feature type="compositionally biased region" description="Polar residues" evidence="4">
    <location>
        <begin position="157"/>
        <end position="169"/>
    </location>
</feature>
<feature type="domain" description="WW" evidence="5">
    <location>
        <begin position="4"/>
        <end position="38"/>
    </location>
</feature>
<evidence type="ECO:0000313" key="6">
    <source>
        <dbReference type="Proteomes" id="UP000887566"/>
    </source>
</evidence>
<evidence type="ECO:0000313" key="7">
    <source>
        <dbReference type="WBParaSite" id="PSAMB.scaffold1223size34135.g11750.t1"/>
    </source>
</evidence>
<evidence type="ECO:0000256" key="3">
    <source>
        <dbReference type="ARBA" id="ARBA00022553"/>
    </source>
</evidence>
<dbReference type="WBParaSite" id="PSAMB.scaffold1223size34135.g11750.t1">
    <property type="protein sequence ID" value="PSAMB.scaffold1223size34135.g11750.t1"/>
    <property type="gene ID" value="PSAMB.scaffold1223size34135.g11750"/>
</dbReference>
<reference evidence="7" key="1">
    <citation type="submission" date="2022-11" db="UniProtKB">
        <authorList>
            <consortium name="WormBaseParasite"/>
        </authorList>
    </citation>
    <scope>IDENTIFICATION</scope>
</reference>
<keyword evidence="6" id="KW-1185">Reference proteome</keyword>
<protein>
    <submittedName>
        <fullName evidence="7">WW domain-containing protein</fullName>
    </submittedName>
</protein>
<evidence type="ECO:0000259" key="5">
    <source>
        <dbReference type="PROSITE" id="PS50020"/>
    </source>
</evidence>
<evidence type="ECO:0000256" key="1">
    <source>
        <dbReference type="ARBA" id="ARBA00004496"/>
    </source>
</evidence>
<proteinExistence type="predicted"/>
<dbReference type="InterPro" id="IPR051105">
    <property type="entry name" value="WWC/KIBRA_Hippo_Reg"/>
</dbReference>
<dbReference type="PROSITE" id="PS01159">
    <property type="entry name" value="WW_DOMAIN_1"/>
    <property type="match status" value="1"/>
</dbReference>
<dbReference type="Proteomes" id="UP000887566">
    <property type="component" value="Unplaced"/>
</dbReference>
<sequence>MPELALPSGWEQRADNRTGKIYYVNHVEQITQWDDPRLTDPQFWSGNNVWRLEALKTLKVLFPTCSETLLREGLIQSQFDTNAVANALVQAGYEQKEQQGYKVAATGPQRRTSTDARSMSSQGAARASSPKVAVGRGSPAPTASTPGVAAVGRGSPVPTTSQRDSTSGAASPRPIPESMSPRPTPIAKSPRPAPVATSSRAIPDDNMFNLLQLKSRFVTVTDEIIKDVLTSCGNNMEKAAAQLKSMGFEDQVAAEARLEEERAKQRRADSRQAGEEKRLRERERDRIVSKLNSEFPLLPNGRVTEVLAACDQKYEEARVALLAIENSRLLAQEFDMSDDVIYQLLDAANQDVNDVRQQIEQIREAKKRDATNRDAMERSYTSDQNNATATVPAYADGSETNALQDDGDTTSITSSESSLDDDSENTLDRPSVARGPNPSLCKGPASALLGERCVAKGADPNNCRGADESLLLRCAQGAAGKAFLRDQSPADSPRIEAL</sequence>
<feature type="region of interest" description="Disordered" evidence="4">
    <location>
        <begin position="363"/>
        <end position="440"/>
    </location>
</feature>
<dbReference type="CDD" id="cd14279">
    <property type="entry name" value="CUE"/>
    <property type="match status" value="1"/>
</dbReference>
<dbReference type="SMART" id="SM00456">
    <property type="entry name" value="WW"/>
    <property type="match status" value="1"/>
</dbReference>
<dbReference type="Gene3D" id="2.20.70.10">
    <property type="match status" value="1"/>
</dbReference>
<name>A0A914UUI6_9BILA</name>
<dbReference type="PANTHER" id="PTHR14791">
    <property type="entry name" value="BOMB/KIRA PROTEINS"/>
    <property type="match status" value="1"/>
</dbReference>
<comment type="subcellular location">
    <subcellularLocation>
        <location evidence="1">Cytoplasm</location>
    </subcellularLocation>
</comment>
<feature type="compositionally biased region" description="Polar residues" evidence="4">
    <location>
        <begin position="379"/>
        <end position="389"/>
    </location>
</feature>
<dbReference type="AlphaFoldDB" id="A0A914UUI6"/>
<dbReference type="SUPFAM" id="SSF51045">
    <property type="entry name" value="WW domain"/>
    <property type="match status" value="1"/>
</dbReference>
<feature type="region of interest" description="Disordered" evidence="4">
    <location>
        <begin position="259"/>
        <end position="281"/>
    </location>
</feature>
<feature type="compositionally biased region" description="Polar residues" evidence="4">
    <location>
        <begin position="109"/>
        <end position="123"/>
    </location>
</feature>
<dbReference type="GO" id="GO:0005737">
    <property type="term" value="C:cytoplasm"/>
    <property type="evidence" value="ECO:0007669"/>
    <property type="project" value="UniProtKB-SubCell"/>
</dbReference>